<sequence>MPGRIAIHLNDDTVCERRMDIGLRLAKERGAEVVGVYPSASVAGLRQDENILPQEIRTTLRKQRDEHLEATRTRFLDKARDLGVQAHWRVPHGDAEESLTLHARYCDLLIMSKAGVNDSPASLRPNLPEAVVMASGRPVLLLPNHGAIDTIGRRILFCWDQRREAARAFSDAALLLRDCLTLTVLEIDRDDTLMRERDIREDDISDYCASLGYPTPRRLLKDSTGYGVGNVILNTATDTDADLIVMGAYGHSRMRQWIMGGATSTLLSTMTVPVLLSN</sequence>
<evidence type="ECO:0000313" key="6">
    <source>
        <dbReference type="EMBL" id="XDJ79022.1"/>
    </source>
</evidence>
<feature type="domain" description="UspA" evidence="2">
    <location>
        <begin position="229"/>
        <end position="276"/>
    </location>
</feature>
<protein>
    <submittedName>
        <fullName evidence="3">Universal stress protein</fullName>
    </submittedName>
</protein>
<name>A0AB39CHT2_9BURK</name>
<dbReference type="SUPFAM" id="SSF52402">
    <property type="entry name" value="Adenine nucleotide alpha hydrolases-like"/>
    <property type="match status" value="2"/>
</dbReference>
<evidence type="ECO:0000313" key="3">
    <source>
        <dbReference type="EMBL" id="XDJ41569.1"/>
    </source>
</evidence>
<evidence type="ECO:0000256" key="1">
    <source>
        <dbReference type="ARBA" id="ARBA00008791"/>
    </source>
</evidence>
<dbReference type="EMBL" id="CP158254">
    <property type="protein sequence ID" value="XDJ46730.1"/>
    <property type="molecule type" value="Genomic_DNA"/>
</dbReference>
<dbReference type="InterPro" id="IPR006016">
    <property type="entry name" value="UspA"/>
</dbReference>
<organism evidence="3">
    <name type="scientific">Castellaniella ginsengisoli</name>
    <dbReference type="NCBI Taxonomy" id="546114"/>
    <lineage>
        <taxon>Bacteria</taxon>
        <taxon>Pseudomonadati</taxon>
        <taxon>Pseudomonadota</taxon>
        <taxon>Betaproteobacteria</taxon>
        <taxon>Burkholderiales</taxon>
        <taxon>Alcaligenaceae</taxon>
        <taxon>Castellaniella</taxon>
    </lineage>
</organism>
<proteinExistence type="inferred from homology"/>
<dbReference type="AlphaFoldDB" id="A0AB39CHT2"/>
<dbReference type="CDD" id="cd00293">
    <property type="entry name" value="USP-like"/>
    <property type="match status" value="1"/>
</dbReference>
<evidence type="ECO:0000259" key="2">
    <source>
        <dbReference type="Pfam" id="PF00582"/>
    </source>
</evidence>
<evidence type="ECO:0000313" key="4">
    <source>
        <dbReference type="EMBL" id="XDJ46730.1"/>
    </source>
</evidence>
<dbReference type="RefSeq" id="WP_368639443.1">
    <property type="nucleotide sequence ID" value="NZ_CP158252.1"/>
</dbReference>
<gene>
    <name evidence="5" type="ORF">ABRY94_11585</name>
    <name evidence="3" type="ORF">ABRY99_11595</name>
    <name evidence="4" type="ORF">ABRZ04_10400</name>
    <name evidence="6" type="ORF">ABRZ07_08810</name>
</gene>
<dbReference type="Pfam" id="PF00582">
    <property type="entry name" value="Usp"/>
    <property type="match status" value="1"/>
</dbReference>
<reference evidence="3" key="1">
    <citation type="submission" date="2024-05" db="EMBL/GenBank/DDBJ databases">
        <authorList>
            <person name="Luo Y.-C."/>
            <person name="Nicholds J."/>
            <person name="Mortimer T."/>
            <person name="Maboni G."/>
        </authorList>
    </citation>
    <scope>NUCLEOTIDE SEQUENCE</scope>
    <source>
        <strain evidence="6">141555</strain>
        <strain evidence="5">144863</strain>
        <strain evidence="4">151836</strain>
        <strain evidence="3">153920</strain>
    </source>
</reference>
<dbReference type="PANTHER" id="PTHR46268:SF15">
    <property type="entry name" value="UNIVERSAL STRESS PROTEIN HP_0031"/>
    <property type="match status" value="1"/>
</dbReference>
<dbReference type="EMBL" id="CP158267">
    <property type="protein sequence ID" value="XDJ79022.1"/>
    <property type="molecule type" value="Genomic_DNA"/>
</dbReference>
<dbReference type="PANTHER" id="PTHR46268">
    <property type="entry name" value="STRESS RESPONSE PROTEIN NHAX"/>
    <property type="match status" value="1"/>
</dbReference>
<comment type="similarity">
    <text evidence="1">Belongs to the universal stress protein A family.</text>
</comment>
<accession>A0AB39CHT2</accession>
<dbReference type="Gene3D" id="3.40.50.12370">
    <property type="match status" value="1"/>
</dbReference>
<dbReference type="EMBL" id="CP158252">
    <property type="protein sequence ID" value="XDJ41569.1"/>
    <property type="molecule type" value="Genomic_DNA"/>
</dbReference>
<dbReference type="EMBL" id="CP158262">
    <property type="protein sequence ID" value="XDJ68707.1"/>
    <property type="molecule type" value="Genomic_DNA"/>
</dbReference>
<evidence type="ECO:0000313" key="5">
    <source>
        <dbReference type="EMBL" id="XDJ68707.1"/>
    </source>
</evidence>